<evidence type="ECO:0000256" key="4">
    <source>
        <dbReference type="ARBA" id="ARBA00012398"/>
    </source>
</evidence>
<proteinExistence type="inferred from homology"/>
<organism evidence="10 11">
    <name type="scientific">Sphaerisporangium siamense</name>
    <dbReference type="NCBI Taxonomy" id="795645"/>
    <lineage>
        <taxon>Bacteria</taxon>
        <taxon>Bacillati</taxon>
        <taxon>Actinomycetota</taxon>
        <taxon>Actinomycetes</taxon>
        <taxon>Streptosporangiales</taxon>
        <taxon>Streptosporangiaceae</taxon>
        <taxon>Sphaerisporangium</taxon>
    </lineage>
</organism>
<dbReference type="CDD" id="cd03679">
    <property type="entry name" value="MM_CoA_mutase_alpha_like"/>
    <property type="match status" value="1"/>
</dbReference>
<dbReference type="GO" id="GO:0046872">
    <property type="term" value="F:metal ion binding"/>
    <property type="evidence" value="ECO:0007669"/>
    <property type="project" value="UniProtKB-KW"/>
</dbReference>
<reference evidence="10 11" key="1">
    <citation type="submission" date="2020-08" db="EMBL/GenBank/DDBJ databases">
        <title>Sequencing the genomes of 1000 actinobacteria strains.</title>
        <authorList>
            <person name="Klenk H.-P."/>
        </authorList>
    </citation>
    <scope>NUCLEOTIDE SEQUENCE [LARGE SCALE GENOMIC DNA]</scope>
    <source>
        <strain evidence="10 11">DSM 45784</strain>
    </source>
</reference>
<name>A0A7W7DEC5_9ACTN</name>
<keyword evidence="11" id="KW-1185">Reference proteome</keyword>
<evidence type="ECO:0000256" key="5">
    <source>
        <dbReference type="ARBA" id="ARBA00022628"/>
    </source>
</evidence>
<dbReference type="RefSeq" id="WP_184885492.1">
    <property type="nucleotide sequence ID" value="NZ_JACHND010000001.1"/>
</dbReference>
<dbReference type="InterPro" id="IPR006158">
    <property type="entry name" value="Cobalamin-bd"/>
</dbReference>
<comment type="subunit">
    <text evidence="3">Heterodimer of an alpha and a beta chain.</text>
</comment>
<evidence type="ECO:0000256" key="3">
    <source>
        <dbReference type="ARBA" id="ARBA00011870"/>
    </source>
</evidence>
<dbReference type="NCBIfam" id="NF006944">
    <property type="entry name" value="PRK09426.1"/>
    <property type="match status" value="1"/>
</dbReference>
<dbReference type="Gene3D" id="3.40.50.280">
    <property type="entry name" value="Cobalamin-binding domain"/>
    <property type="match status" value="1"/>
</dbReference>
<dbReference type="GO" id="GO:0004494">
    <property type="term" value="F:methylmalonyl-CoA mutase activity"/>
    <property type="evidence" value="ECO:0007669"/>
    <property type="project" value="UniProtKB-EC"/>
</dbReference>
<evidence type="ECO:0000256" key="2">
    <source>
        <dbReference type="ARBA" id="ARBA00008465"/>
    </source>
</evidence>
<dbReference type="InterPro" id="IPR016176">
    <property type="entry name" value="Cbl-dep_enz_cat"/>
</dbReference>
<evidence type="ECO:0000259" key="9">
    <source>
        <dbReference type="PROSITE" id="PS51332"/>
    </source>
</evidence>
<evidence type="ECO:0000256" key="8">
    <source>
        <dbReference type="ARBA" id="ARBA00023285"/>
    </source>
</evidence>
<evidence type="ECO:0000313" key="10">
    <source>
        <dbReference type="EMBL" id="MBB4704450.1"/>
    </source>
</evidence>
<evidence type="ECO:0000256" key="6">
    <source>
        <dbReference type="ARBA" id="ARBA00022723"/>
    </source>
</evidence>
<comment type="similarity">
    <text evidence="2">Belongs to the methylmalonyl-CoA mutase family.</text>
</comment>
<dbReference type="Pfam" id="PF02310">
    <property type="entry name" value="B12-binding"/>
    <property type="match status" value="1"/>
</dbReference>
<dbReference type="Proteomes" id="UP000542210">
    <property type="component" value="Unassembled WGS sequence"/>
</dbReference>
<dbReference type="InterPro" id="IPR058549">
    <property type="entry name" value="MeMalonylCoA_mutase_a/b_site"/>
</dbReference>
<dbReference type="InterPro" id="IPR006099">
    <property type="entry name" value="MeMalonylCoA_mutase_a/b_cat"/>
</dbReference>
<keyword evidence="8" id="KW-0170">Cobalt</keyword>
<dbReference type="SUPFAM" id="SSF51703">
    <property type="entry name" value="Cobalamin (vitamin B12)-dependent enzymes"/>
    <property type="match status" value="1"/>
</dbReference>
<dbReference type="PROSITE" id="PS51332">
    <property type="entry name" value="B12_BINDING"/>
    <property type="match status" value="1"/>
</dbReference>
<protein>
    <recommendedName>
        <fullName evidence="4">methylmalonyl-CoA mutase</fullName>
        <ecNumber evidence="4">5.4.99.2</ecNumber>
    </recommendedName>
</protein>
<dbReference type="AlphaFoldDB" id="A0A7W7DEC5"/>
<accession>A0A7W7DEC5</accession>
<dbReference type="FunFam" id="3.20.20.240:FF:000001">
    <property type="entry name" value="Probable methylmalonyl-coa mutase"/>
    <property type="match status" value="1"/>
</dbReference>
<keyword evidence="6" id="KW-0479">Metal-binding</keyword>
<keyword evidence="7 10" id="KW-0413">Isomerase</keyword>
<dbReference type="GO" id="GO:0005737">
    <property type="term" value="C:cytoplasm"/>
    <property type="evidence" value="ECO:0007669"/>
    <property type="project" value="TreeGrafter"/>
</dbReference>
<dbReference type="InterPro" id="IPR006159">
    <property type="entry name" value="Acid_CoA_mut_C"/>
</dbReference>
<keyword evidence="5" id="KW-0846">Cobalamin</keyword>
<dbReference type="InterPro" id="IPR006098">
    <property type="entry name" value="MMCoA_mutase_a_cat"/>
</dbReference>
<dbReference type="CDD" id="cd02071">
    <property type="entry name" value="MM_CoA_mut_B12_BD"/>
    <property type="match status" value="1"/>
</dbReference>
<evidence type="ECO:0000256" key="7">
    <source>
        <dbReference type="ARBA" id="ARBA00023235"/>
    </source>
</evidence>
<dbReference type="NCBIfam" id="TIGR00640">
    <property type="entry name" value="acid_CoA_mut_C"/>
    <property type="match status" value="1"/>
</dbReference>
<comment type="caution">
    <text evidence="10">The sequence shown here is derived from an EMBL/GenBank/DDBJ whole genome shotgun (WGS) entry which is preliminary data.</text>
</comment>
<dbReference type="Pfam" id="PF01642">
    <property type="entry name" value="MM_CoA_mutase"/>
    <property type="match status" value="1"/>
</dbReference>
<dbReference type="PROSITE" id="PS00544">
    <property type="entry name" value="METMALONYL_COA_MUTASE"/>
    <property type="match status" value="1"/>
</dbReference>
<dbReference type="PANTHER" id="PTHR48101">
    <property type="entry name" value="METHYLMALONYL-COA MUTASE, MITOCHONDRIAL-RELATED"/>
    <property type="match status" value="1"/>
</dbReference>
<evidence type="ECO:0000256" key="1">
    <source>
        <dbReference type="ARBA" id="ARBA00001922"/>
    </source>
</evidence>
<dbReference type="GO" id="GO:0019678">
    <property type="term" value="P:propionate metabolic process, methylmalonyl pathway"/>
    <property type="evidence" value="ECO:0007669"/>
    <property type="project" value="TreeGrafter"/>
</dbReference>
<feature type="domain" description="B12-binding" evidence="9">
    <location>
        <begin position="593"/>
        <end position="725"/>
    </location>
</feature>
<dbReference type="NCBIfam" id="TIGR00641">
    <property type="entry name" value="acid_CoA_mut_N"/>
    <property type="match status" value="1"/>
</dbReference>
<dbReference type="SUPFAM" id="SSF52242">
    <property type="entry name" value="Cobalamin (vitamin B12)-binding domain"/>
    <property type="match status" value="1"/>
</dbReference>
<gene>
    <name evidence="10" type="ORF">BJ982_005994</name>
</gene>
<dbReference type="EMBL" id="JACHND010000001">
    <property type="protein sequence ID" value="MBB4704450.1"/>
    <property type="molecule type" value="Genomic_DNA"/>
</dbReference>
<comment type="cofactor">
    <cofactor evidence="1">
        <name>adenosylcob(III)alamin</name>
        <dbReference type="ChEBI" id="CHEBI:18408"/>
    </cofactor>
</comment>
<dbReference type="EC" id="5.4.99.2" evidence="4"/>
<dbReference type="PANTHER" id="PTHR48101:SF4">
    <property type="entry name" value="METHYLMALONYL-COA MUTASE, MITOCHONDRIAL"/>
    <property type="match status" value="1"/>
</dbReference>
<sequence>MIPDFTEVALTGGEPAPAGVDAWASAVQEQTGKSPADLVWDTPEGIAVKPLYTAEDLDGLGFLSTYPGVAPFLRGPYPTMYVTQPWTIRQYAGFSTAEESNAFYRRNLAAGQKGLSVAFDLATHRGYDSDHPRVAGDVGMAGVAIDSIYDMRRLFDGIPLGEMSVSMTMNGAVLPILALYIVAAEEQGVRPEELTGTIQNDILKEFMVRNTYIYPPAPSMRIISDIFAYTSRRMPKFNSISISGYHIQEAGATCDLELAYTLADGVEYLRAGVAAGLDVDVFAPRLSFFWCVGMNFFMEVAKLRAARLLWAGLVQGFGAKNPKSLSLRTHCQTSGWSLTAQDVFNNVVRTCVEAMAATQGHTQSLHTNALDEALALPTDFSARIARNTQLLLQQESGTTRVIDPWGGSAYVERLTYELARRAHGHIQEVEAAGGMAKAIEAGLPKLRIEEAAARTQARIDSGRQPVIGVNKYRAGSDEDIEVLKVDNSAVRARQLDKLRRLREERDEGACRDALEALTRGAAGDANLLALAVEAARAKATVGEISDALEKVFGRHAGQVRTISGVYREEAGDAAGVEKVRAACAAFARDEGRRPRILVAKVGQDGHDRGQKVIATAFADLGFDVDVGPLFQTPAEVARQAVEADAHIVGVSSLAAGHLTLVPALRDELAALGRDDIMIVVGGVIPPGDFTALREAGAAAIFPPGTVIADAALDLLRDLSARLGHAGA</sequence>
<dbReference type="GO" id="GO:0031419">
    <property type="term" value="F:cobalamin binding"/>
    <property type="evidence" value="ECO:0007669"/>
    <property type="project" value="UniProtKB-KW"/>
</dbReference>
<dbReference type="InterPro" id="IPR036724">
    <property type="entry name" value="Cobalamin-bd_sf"/>
</dbReference>
<dbReference type="Gene3D" id="3.20.20.240">
    <property type="entry name" value="Methylmalonyl-CoA mutase"/>
    <property type="match status" value="1"/>
</dbReference>
<evidence type="ECO:0000313" key="11">
    <source>
        <dbReference type="Proteomes" id="UP000542210"/>
    </source>
</evidence>